<dbReference type="SUPFAM" id="SSF52172">
    <property type="entry name" value="CheY-like"/>
    <property type="match status" value="1"/>
</dbReference>
<feature type="coiled-coil region" evidence="5">
    <location>
        <begin position="356"/>
        <end position="405"/>
    </location>
</feature>
<dbReference type="Gene3D" id="3.40.50.2300">
    <property type="match status" value="1"/>
</dbReference>
<accession>A0A212SBH3</accession>
<dbReference type="InterPro" id="IPR004358">
    <property type="entry name" value="Sig_transdc_His_kin-like_C"/>
</dbReference>
<dbReference type="PANTHER" id="PTHR43065">
    <property type="entry name" value="SENSOR HISTIDINE KINASE"/>
    <property type="match status" value="1"/>
</dbReference>
<dbReference type="Gene3D" id="3.30.565.10">
    <property type="entry name" value="Histidine kinase-like ATPase, C-terminal domain"/>
    <property type="match status" value="1"/>
</dbReference>
<dbReference type="InterPro" id="IPR036097">
    <property type="entry name" value="HisK_dim/P_sf"/>
</dbReference>
<reference evidence="11" key="1">
    <citation type="submission" date="2017-06" db="EMBL/GenBank/DDBJ databases">
        <authorList>
            <person name="Varghese N."/>
            <person name="Submissions S."/>
        </authorList>
    </citation>
    <scope>NUCLEOTIDE SEQUENCE [LARGE SCALE GENOMIC DNA]</scope>
    <source>
        <strain evidence="11">DSM 137</strain>
    </source>
</reference>
<dbReference type="InterPro" id="IPR011006">
    <property type="entry name" value="CheY-like_superfamily"/>
</dbReference>
<dbReference type="SMART" id="SM00388">
    <property type="entry name" value="HisKA"/>
    <property type="match status" value="1"/>
</dbReference>
<comment type="catalytic activity">
    <reaction evidence="1">
        <text>ATP + protein L-histidine = ADP + protein N-phospho-L-histidine.</text>
        <dbReference type="EC" id="2.7.13.3"/>
    </reaction>
</comment>
<dbReference type="Pfam" id="PF00072">
    <property type="entry name" value="Response_reg"/>
    <property type="match status" value="1"/>
</dbReference>
<dbReference type="RefSeq" id="WP_111390739.1">
    <property type="nucleotide sequence ID" value="NZ_FYDG01000023.1"/>
</dbReference>
<dbReference type="SMART" id="SM00387">
    <property type="entry name" value="HATPase_c"/>
    <property type="match status" value="1"/>
</dbReference>
<evidence type="ECO:0000256" key="5">
    <source>
        <dbReference type="SAM" id="Coils"/>
    </source>
</evidence>
<evidence type="ECO:0000256" key="3">
    <source>
        <dbReference type="ARBA" id="ARBA00022553"/>
    </source>
</evidence>
<sequence length="811" mass="85976">MGRWFGGLLNFIERKPTVAALDSWTIERRLTALVLALAVPLNILVVVVVWHVASAQQDYARNSLQYTARAVAQGVDAEVDKYIRLADALSRSPALVNGDIGTFEAEARAIFADSSDAYVVVGDLDGQLLLNLAATPGQKLPPRPSSAVAAQRLAASKRAPVVSSLRRGPIATDWVFSVELPVIRGGEVVRALGVVVKPQGFVRLLNAQSMPANWLAGIIDQEGRFIARVPGNDRLFGALASNGFRASRGKEGVSEILSLEAKPIVQANAVASLSGWTVGIAIHTDELLSTALGAMAWAAGAGVLVSTLSLILAALIARRITQPIKSLHFGAQSLLRGDMADIDPKSPEISEVWDSLRQVAAERRRAEAARRESEERSQEALRRINADLETRVRQEVEARELAQAKLLQSEKLAALGQLAGGVAHDFNNILQTMLAGASQVERRSTDPKIAKVARLLNEAAQRGASITRRLLSFARQGELRPEPVDVAATLNGLREMMMATISPNYELCLAVADDLPWALVDKGQLEAALVNLIINARDATPDGGAIEISAKLDGPPDPLCARDGARFVRFAVADHGTGMDEATVKRALEPFFTTKGSGAGTGLGLPMARSFAEQSGGALAVDSAPGRGTIVSLWIPVAAEAAFVGGAGRLPALTQSERRPAVLLVGDEDALRHMLAAELAEQGFQLVEAADGIEALRLLGENRAIDVLVTDLAMPGMNGVDLIREAQAVRPGLAAILITGNAMEAATAFMANAEGKKVGLVRKPIDSAGLAERIMGMVATSETGEPLQKERPGAPIACDRRDLMSSGRVDP</sequence>
<keyword evidence="3 4" id="KW-0597">Phosphoprotein</keyword>
<dbReference type="SUPFAM" id="SSF55874">
    <property type="entry name" value="ATPase domain of HSP90 chaperone/DNA topoisomerase II/histidine kinase"/>
    <property type="match status" value="1"/>
</dbReference>
<evidence type="ECO:0000256" key="1">
    <source>
        <dbReference type="ARBA" id="ARBA00000085"/>
    </source>
</evidence>
<feature type="region of interest" description="Disordered" evidence="6">
    <location>
        <begin position="783"/>
        <end position="811"/>
    </location>
</feature>
<feature type="modified residue" description="4-aspartylphosphate" evidence="4">
    <location>
        <position position="711"/>
    </location>
</feature>
<keyword evidence="10" id="KW-0418">Kinase</keyword>
<dbReference type="GO" id="GO:0000155">
    <property type="term" value="F:phosphorelay sensor kinase activity"/>
    <property type="evidence" value="ECO:0007669"/>
    <property type="project" value="InterPro"/>
</dbReference>
<dbReference type="Pfam" id="PF02518">
    <property type="entry name" value="HATPase_c"/>
    <property type="match status" value="1"/>
</dbReference>
<dbReference type="SMART" id="SM00448">
    <property type="entry name" value="REC"/>
    <property type="match status" value="1"/>
</dbReference>
<keyword evidence="7" id="KW-1133">Transmembrane helix</keyword>
<keyword evidence="5" id="KW-0175">Coiled coil</keyword>
<dbReference type="PROSITE" id="PS50110">
    <property type="entry name" value="RESPONSE_REGULATORY"/>
    <property type="match status" value="1"/>
</dbReference>
<organism evidence="10 11">
    <name type="scientific">Rhodoblastus acidophilus</name>
    <name type="common">Rhodopseudomonas acidophila</name>
    <dbReference type="NCBI Taxonomy" id="1074"/>
    <lineage>
        <taxon>Bacteria</taxon>
        <taxon>Pseudomonadati</taxon>
        <taxon>Pseudomonadota</taxon>
        <taxon>Alphaproteobacteria</taxon>
        <taxon>Hyphomicrobiales</taxon>
        <taxon>Rhodoblastaceae</taxon>
        <taxon>Rhodoblastus</taxon>
    </lineage>
</organism>
<evidence type="ECO:0000256" key="6">
    <source>
        <dbReference type="SAM" id="MobiDB-lite"/>
    </source>
</evidence>
<keyword evidence="7" id="KW-0812">Transmembrane</keyword>
<dbReference type="AlphaFoldDB" id="A0A212SBH3"/>
<protein>
    <recommendedName>
        <fullName evidence="2">histidine kinase</fullName>
        <ecNumber evidence="2">2.7.13.3</ecNumber>
    </recommendedName>
</protein>
<feature type="compositionally biased region" description="Basic and acidic residues" evidence="6">
    <location>
        <begin position="787"/>
        <end position="811"/>
    </location>
</feature>
<gene>
    <name evidence="10" type="ORF">SAMN06265338_1239</name>
</gene>
<dbReference type="PANTHER" id="PTHR43065:SF49">
    <property type="entry name" value="HISTIDINE KINASE"/>
    <property type="match status" value="1"/>
</dbReference>
<dbReference type="Gene3D" id="1.10.287.130">
    <property type="match status" value="1"/>
</dbReference>
<dbReference type="EC" id="2.7.13.3" evidence="2"/>
<evidence type="ECO:0000256" key="7">
    <source>
        <dbReference type="SAM" id="Phobius"/>
    </source>
</evidence>
<keyword evidence="7" id="KW-0472">Membrane</keyword>
<dbReference type="SUPFAM" id="SSF47384">
    <property type="entry name" value="Homodimeric domain of signal transducing histidine kinase"/>
    <property type="match status" value="1"/>
</dbReference>
<dbReference type="InterPro" id="IPR005467">
    <property type="entry name" value="His_kinase_dom"/>
</dbReference>
<dbReference type="InterPro" id="IPR036890">
    <property type="entry name" value="HATPase_C_sf"/>
</dbReference>
<dbReference type="InterPro" id="IPR003661">
    <property type="entry name" value="HisK_dim/P_dom"/>
</dbReference>
<name>A0A212SBH3_RHOAC</name>
<feature type="transmembrane region" description="Helical" evidence="7">
    <location>
        <begin position="30"/>
        <end position="53"/>
    </location>
</feature>
<dbReference type="EMBL" id="FYDG01000023">
    <property type="protein sequence ID" value="SNB82880.1"/>
    <property type="molecule type" value="Genomic_DNA"/>
</dbReference>
<evidence type="ECO:0000256" key="4">
    <source>
        <dbReference type="PROSITE-ProRule" id="PRU00169"/>
    </source>
</evidence>
<feature type="domain" description="Histidine kinase" evidence="8">
    <location>
        <begin position="421"/>
        <end position="639"/>
    </location>
</feature>
<dbReference type="InterPro" id="IPR001789">
    <property type="entry name" value="Sig_transdc_resp-reg_receiver"/>
</dbReference>
<dbReference type="Proteomes" id="UP000198418">
    <property type="component" value="Unassembled WGS sequence"/>
</dbReference>
<evidence type="ECO:0000256" key="2">
    <source>
        <dbReference type="ARBA" id="ARBA00012438"/>
    </source>
</evidence>
<dbReference type="OrthoDB" id="9796100at2"/>
<evidence type="ECO:0000313" key="10">
    <source>
        <dbReference type="EMBL" id="SNB82880.1"/>
    </source>
</evidence>
<keyword evidence="11" id="KW-1185">Reference proteome</keyword>
<dbReference type="InterPro" id="IPR003594">
    <property type="entry name" value="HATPase_dom"/>
</dbReference>
<evidence type="ECO:0000313" key="11">
    <source>
        <dbReference type="Proteomes" id="UP000198418"/>
    </source>
</evidence>
<feature type="domain" description="Response regulatory" evidence="9">
    <location>
        <begin position="661"/>
        <end position="778"/>
    </location>
</feature>
<dbReference type="PRINTS" id="PR00344">
    <property type="entry name" value="BCTRLSENSOR"/>
</dbReference>
<evidence type="ECO:0000259" key="9">
    <source>
        <dbReference type="PROSITE" id="PS50110"/>
    </source>
</evidence>
<evidence type="ECO:0000259" key="8">
    <source>
        <dbReference type="PROSITE" id="PS50109"/>
    </source>
</evidence>
<proteinExistence type="predicted"/>
<feature type="transmembrane region" description="Helical" evidence="7">
    <location>
        <begin position="294"/>
        <end position="317"/>
    </location>
</feature>
<dbReference type="PROSITE" id="PS50109">
    <property type="entry name" value="HIS_KIN"/>
    <property type="match status" value="1"/>
</dbReference>
<keyword evidence="10" id="KW-0808">Transferase</keyword>